<gene>
    <name evidence="6" type="ORF">LADA_0G10198G</name>
</gene>
<dbReference type="SUPFAM" id="SSF56112">
    <property type="entry name" value="Protein kinase-like (PK-like)"/>
    <property type="match status" value="1"/>
</dbReference>
<feature type="binding site" evidence="3">
    <location>
        <position position="231"/>
    </location>
    <ligand>
        <name>ATP</name>
        <dbReference type="ChEBI" id="CHEBI:30616"/>
    </ligand>
</feature>
<proteinExistence type="predicted"/>
<dbReference type="GO" id="GO:0004674">
    <property type="term" value="F:protein serine/threonine kinase activity"/>
    <property type="evidence" value="ECO:0007669"/>
    <property type="project" value="TreeGrafter"/>
</dbReference>
<evidence type="ECO:0000313" key="6">
    <source>
        <dbReference type="EMBL" id="SCU94669.1"/>
    </source>
</evidence>
<dbReference type="Gene3D" id="1.10.510.10">
    <property type="entry name" value="Transferase(Phosphotransferase) domain 1"/>
    <property type="match status" value="1"/>
</dbReference>
<name>A0A1G4JUM8_9SACH</name>
<accession>A0A1G4JUM8</accession>
<dbReference type="InterPro" id="IPR008271">
    <property type="entry name" value="Ser/Thr_kinase_AS"/>
</dbReference>
<sequence>MAEKESHHIYQHFLQAPKLTQHEFPPWAENPATENEKDSPSTPPKLEIQQFTSGEMSMLPTPLVYTPSSPNMATRSPLESSAPNAAPSLPPTNGGRPKKSYGSLKSPPVETFNRSNVLEDMQRMSSEYPPHSALALATASSRSQRIASLSGVDRTLHTVDVPSLSNIPESHTPDSLSPSTDEYLTAYLIHDGPETLKLRKVKQVGVGNFSDVFLYEAVDSRPTDVKEFAVKHVKYPEPLVTSVSPKSPKYREVLSRVERSLTREIEALVGISHPCIIDLVAINDLTFVNSSRPLSSGDATGVLPPCDMIMSYCAGGDLFEMASQKVMPAWLLRRIFTELTLAVKYLHEKLVVHRDLKLENVLLKYPFDRLIVMNEQGLLASHHIVELADFGLCRRIQPDELCTTRCGSEDYVSPEILMGVPYDGRLSDTWALGVILYALLEERLPFDPLPSPIPGKRQRRSSVAHRISRFEWRWLKMADADNLPSKQIVEGCLSRKNLRWNIQQIYENSYVNDTVNTLKFAA</sequence>
<dbReference type="PANTHER" id="PTHR24346">
    <property type="entry name" value="MAP/MICROTUBULE AFFINITY-REGULATING KINASE"/>
    <property type="match status" value="1"/>
</dbReference>
<dbReference type="PROSITE" id="PS00107">
    <property type="entry name" value="PROTEIN_KINASE_ATP"/>
    <property type="match status" value="1"/>
</dbReference>
<organism evidence="6 7">
    <name type="scientific">Lachancea dasiensis</name>
    <dbReference type="NCBI Taxonomy" id="1072105"/>
    <lineage>
        <taxon>Eukaryota</taxon>
        <taxon>Fungi</taxon>
        <taxon>Dikarya</taxon>
        <taxon>Ascomycota</taxon>
        <taxon>Saccharomycotina</taxon>
        <taxon>Saccharomycetes</taxon>
        <taxon>Saccharomycetales</taxon>
        <taxon>Saccharomycetaceae</taxon>
        <taxon>Lachancea</taxon>
    </lineage>
</organism>
<dbReference type="OrthoDB" id="410920at2759"/>
<evidence type="ECO:0000256" key="1">
    <source>
        <dbReference type="ARBA" id="ARBA00022741"/>
    </source>
</evidence>
<dbReference type="PANTHER" id="PTHR24346:SF42">
    <property type="entry name" value="SERINE_THREONINE-PROTEIN KINASE SIK3"/>
    <property type="match status" value="1"/>
</dbReference>
<keyword evidence="2 3" id="KW-0067">ATP-binding</keyword>
<dbReference type="Pfam" id="PF00069">
    <property type="entry name" value="Pkinase"/>
    <property type="match status" value="1"/>
</dbReference>
<dbReference type="GO" id="GO:0000226">
    <property type="term" value="P:microtubule cytoskeleton organization"/>
    <property type="evidence" value="ECO:0007669"/>
    <property type="project" value="TreeGrafter"/>
</dbReference>
<keyword evidence="1 3" id="KW-0547">Nucleotide-binding</keyword>
<evidence type="ECO:0000256" key="3">
    <source>
        <dbReference type="PROSITE-ProRule" id="PRU10141"/>
    </source>
</evidence>
<reference evidence="7" key="1">
    <citation type="submission" date="2016-03" db="EMBL/GenBank/DDBJ databases">
        <authorList>
            <person name="Devillers H."/>
        </authorList>
    </citation>
    <scope>NUCLEOTIDE SEQUENCE [LARGE SCALE GENOMIC DNA]</scope>
</reference>
<protein>
    <submittedName>
        <fullName evidence="6">LADA_0G10198g1_1</fullName>
    </submittedName>
</protein>
<dbReference type="GO" id="GO:0031138">
    <property type="term" value="P:negative regulation of conjugation with cellular fusion"/>
    <property type="evidence" value="ECO:0007669"/>
    <property type="project" value="EnsemblFungi"/>
</dbReference>
<dbReference type="PROSITE" id="PS50011">
    <property type="entry name" value="PROTEIN_KINASE_DOM"/>
    <property type="match status" value="1"/>
</dbReference>
<dbReference type="InterPro" id="IPR017441">
    <property type="entry name" value="Protein_kinase_ATP_BS"/>
</dbReference>
<feature type="region of interest" description="Disordered" evidence="4">
    <location>
        <begin position="1"/>
        <end position="110"/>
    </location>
</feature>
<dbReference type="GO" id="GO:0000122">
    <property type="term" value="P:negative regulation of transcription by RNA polymerase II"/>
    <property type="evidence" value="ECO:0007669"/>
    <property type="project" value="EnsemblFungi"/>
</dbReference>
<dbReference type="EMBL" id="LT598457">
    <property type="protein sequence ID" value="SCU94669.1"/>
    <property type="molecule type" value="Genomic_DNA"/>
</dbReference>
<dbReference type="GO" id="GO:0005737">
    <property type="term" value="C:cytoplasm"/>
    <property type="evidence" value="ECO:0007669"/>
    <property type="project" value="TreeGrafter"/>
</dbReference>
<dbReference type="Proteomes" id="UP000190274">
    <property type="component" value="Chromosome G"/>
</dbReference>
<keyword evidence="7" id="KW-1185">Reference proteome</keyword>
<dbReference type="SMART" id="SM00220">
    <property type="entry name" value="S_TKc"/>
    <property type="match status" value="1"/>
</dbReference>
<dbReference type="PROSITE" id="PS00108">
    <property type="entry name" value="PROTEIN_KINASE_ST"/>
    <property type="match status" value="1"/>
</dbReference>
<dbReference type="InterPro" id="IPR000719">
    <property type="entry name" value="Prot_kinase_dom"/>
</dbReference>
<feature type="compositionally biased region" description="Low complexity" evidence="4">
    <location>
        <begin position="76"/>
        <end position="87"/>
    </location>
</feature>
<evidence type="ECO:0000313" key="7">
    <source>
        <dbReference type="Proteomes" id="UP000190274"/>
    </source>
</evidence>
<feature type="domain" description="Protein kinase" evidence="5">
    <location>
        <begin position="198"/>
        <end position="511"/>
    </location>
</feature>
<dbReference type="AlphaFoldDB" id="A0A1G4JUM8"/>
<evidence type="ECO:0000259" key="5">
    <source>
        <dbReference type="PROSITE" id="PS50011"/>
    </source>
</evidence>
<dbReference type="GO" id="GO:0005524">
    <property type="term" value="F:ATP binding"/>
    <property type="evidence" value="ECO:0007669"/>
    <property type="project" value="UniProtKB-UniRule"/>
</dbReference>
<evidence type="ECO:0000256" key="4">
    <source>
        <dbReference type="SAM" id="MobiDB-lite"/>
    </source>
</evidence>
<dbReference type="STRING" id="1266660.A0A1G4JUM8"/>
<dbReference type="GO" id="GO:0035556">
    <property type="term" value="P:intracellular signal transduction"/>
    <property type="evidence" value="ECO:0007669"/>
    <property type="project" value="TreeGrafter"/>
</dbReference>
<dbReference type="InterPro" id="IPR011009">
    <property type="entry name" value="Kinase-like_dom_sf"/>
</dbReference>
<evidence type="ECO:0000256" key="2">
    <source>
        <dbReference type="ARBA" id="ARBA00022840"/>
    </source>
</evidence>